<dbReference type="InterPro" id="IPR005312">
    <property type="entry name" value="DUF1759"/>
</dbReference>
<gene>
    <name evidence="1" type="ORF">N1851_026836</name>
</gene>
<evidence type="ECO:0000313" key="2">
    <source>
        <dbReference type="Proteomes" id="UP001174136"/>
    </source>
</evidence>
<proteinExistence type="predicted"/>
<name>A0AA47NTN1_MERPO</name>
<dbReference type="Proteomes" id="UP001174136">
    <property type="component" value="Unassembled WGS sequence"/>
</dbReference>
<dbReference type="Pfam" id="PF03564">
    <property type="entry name" value="DUF1759"/>
    <property type="match status" value="1"/>
</dbReference>
<sequence length="251" mass="28777">MLQRQDYKFMNKTPPAFNGDPIRYKDWKMSFQTLIGRKNIPVNEKIYYLRKYVTGPAKKAIESYFLLGTDKAYESAWEILEERYGNPFVVAKAFREKLNSWPKIGPKDSVELREFSDFLRGCQSAMSLVKSLEVLNDCSENQKMLSKLPDWLTARWNRKVIELEEATRAFPSFSKFVEFVAREAKIACNPMTSLHALKSGDGEKVKPYKVRSVGAKVLASGSEEKPDTKVQKGNAKVCMFCEKSNHGIQTF</sequence>
<dbReference type="PANTHER" id="PTHR47331">
    <property type="entry name" value="PHD-TYPE DOMAIN-CONTAINING PROTEIN"/>
    <property type="match status" value="1"/>
</dbReference>
<accession>A0AA47NTN1</accession>
<dbReference type="AlphaFoldDB" id="A0AA47NTN1"/>
<comment type="caution">
    <text evidence="1">The sequence shown here is derived from an EMBL/GenBank/DDBJ whole genome shotgun (WGS) entry which is preliminary data.</text>
</comment>
<keyword evidence="2" id="KW-1185">Reference proteome</keyword>
<organism evidence="1 2">
    <name type="scientific">Merluccius polli</name>
    <name type="common">Benguela hake</name>
    <name type="synonym">Merluccius cadenati</name>
    <dbReference type="NCBI Taxonomy" id="89951"/>
    <lineage>
        <taxon>Eukaryota</taxon>
        <taxon>Metazoa</taxon>
        <taxon>Chordata</taxon>
        <taxon>Craniata</taxon>
        <taxon>Vertebrata</taxon>
        <taxon>Euteleostomi</taxon>
        <taxon>Actinopterygii</taxon>
        <taxon>Neopterygii</taxon>
        <taxon>Teleostei</taxon>
        <taxon>Neoteleostei</taxon>
        <taxon>Acanthomorphata</taxon>
        <taxon>Zeiogadaria</taxon>
        <taxon>Gadariae</taxon>
        <taxon>Gadiformes</taxon>
        <taxon>Gadoidei</taxon>
        <taxon>Merlucciidae</taxon>
        <taxon>Merluccius</taxon>
    </lineage>
</organism>
<dbReference type="PANTHER" id="PTHR47331:SF5">
    <property type="entry name" value="RIBONUCLEASE H"/>
    <property type="match status" value="1"/>
</dbReference>
<evidence type="ECO:0000313" key="1">
    <source>
        <dbReference type="EMBL" id="KAK0136970.1"/>
    </source>
</evidence>
<protein>
    <submittedName>
        <fullName evidence="1">Uncharacterized protein</fullName>
    </submittedName>
</protein>
<reference evidence="1" key="1">
    <citation type="journal article" date="2023" name="Front. Mar. Sci.">
        <title>A new Merluccius polli reference genome to investigate the effects of global change in West African waters.</title>
        <authorList>
            <person name="Mateo J.L."/>
            <person name="Blanco-Fernandez C."/>
            <person name="Garcia-Vazquez E."/>
            <person name="Machado-Schiaffino G."/>
        </authorList>
    </citation>
    <scope>NUCLEOTIDE SEQUENCE</scope>
    <source>
        <strain evidence="1">C29</strain>
        <tissue evidence="1">Fin</tissue>
    </source>
</reference>
<dbReference type="EMBL" id="JAOPHQ010005119">
    <property type="protein sequence ID" value="KAK0136970.1"/>
    <property type="molecule type" value="Genomic_DNA"/>
</dbReference>